<evidence type="ECO:0000259" key="1">
    <source>
        <dbReference type="Pfam" id="PF19956"/>
    </source>
</evidence>
<gene>
    <name evidence="3" type="ORF">ACFFIA_37435</name>
</gene>
<evidence type="ECO:0000259" key="2">
    <source>
        <dbReference type="Pfam" id="PF20028"/>
    </source>
</evidence>
<evidence type="ECO:0000313" key="3">
    <source>
        <dbReference type="EMBL" id="MFC0533307.1"/>
    </source>
</evidence>
<reference evidence="3 4" key="1">
    <citation type="submission" date="2024-09" db="EMBL/GenBank/DDBJ databases">
        <authorList>
            <person name="Sun Q."/>
            <person name="Mori K."/>
        </authorList>
    </citation>
    <scope>NUCLEOTIDE SEQUENCE [LARGE SCALE GENOMIC DNA]</scope>
    <source>
        <strain evidence="3 4">TBRC 3947</strain>
    </source>
</reference>
<dbReference type="Pfam" id="PF20028">
    <property type="entry name" value="VMAP-C"/>
    <property type="match status" value="1"/>
</dbReference>
<feature type="domain" description="Effector-associated" evidence="1">
    <location>
        <begin position="14"/>
        <end position="98"/>
    </location>
</feature>
<organism evidence="3 4">
    <name type="scientific">Phytohabitans kaempferiae</name>
    <dbReference type="NCBI Taxonomy" id="1620943"/>
    <lineage>
        <taxon>Bacteria</taxon>
        <taxon>Bacillati</taxon>
        <taxon>Actinomycetota</taxon>
        <taxon>Actinomycetes</taxon>
        <taxon>Micromonosporales</taxon>
        <taxon>Micromonosporaceae</taxon>
    </lineage>
</organism>
<name>A0ABV6MEZ8_9ACTN</name>
<dbReference type="EMBL" id="JBHLUH010000080">
    <property type="protein sequence ID" value="MFC0533307.1"/>
    <property type="molecule type" value="Genomic_DNA"/>
</dbReference>
<accession>A0ABV6MEZ8</accession>
<evidence type="ECO:0000313" key="4">
    <source>
        <dbReference type="Proteomes" id="UP001589867"/>
    </source>
</evidence>
<evidence type="ECO:0008006" key="5">
    <source>
        <dbReference type="Google" id="ProtNLM"/>
    </source>
</evidence>
<proteinExistence type="predicted"/>
<keyword evidence="4" id="KW-1185">Reference proteome</keyword>
<dbReference type="InterPro" id="IPR045450">
    <property type="entry name" value="VMAP_C"/>
</dbReference>
<protein>
    <recommendedName>
        <fullName evidence="5">Helicase XPB/Ssl2 N-terminal domain-containing protein</fullName>
    </recommendedName>
</protein>
<dbReference type="Pfam" id="PF19956">
    <property type="entry name" value="EAD2"/>
    <property type="match status" value="1"/>
</dbReference>
<comment type="caution">
    <text evidence="3">The sequence shown here is derived from an EMBL/GenBank/DDBJ whole genome shotgun (WGS) entry which is preliminary data.</text>
</comment>
<feature type="domain" description="vWA-MoxR associated protein C-terminal" evidence="2">
    <location>
        <begin position="238"/>
        <end position="467"/>
    </location>
</feature>
<dbReference type="Proteomes" id="UP001589867">
    <property type="component" value="Unassembled WGS sequence"/>
</dbReference>
<dbReference type="InterPro" id="IPR045431">
    <property type="entry name" value="EAD2"/>
</dbReference>
<dbReference type="RefSeq" id="WP_377260756.1">
    <property type="nucleotide sequence ID" value="NZ_JBHLUH010000080.1"/>
</dbReference>
<sequence>MPTWAGIEVVESLVAALEDIAETKDAATRDQIVELVGLGLRVDDPDARLDPKRPTSQRAHLVEIVTAVLNRPRTLRLLAQAVAVVAPGQPATQTFTEVCEELARREPVWMPDADRLSLLDELAGLTLNRAVSALLADATSPTRGYPAVGTLRAAVTWLEGRHSSMPLFRFLEFAAASATELDAADGLRRWIDEHLRLVPEGRRAELVALRERLRRQLAPAEGGKPCLEIRLEPVDEHRFSVAAWLSEAGEAAPNCGPEETVTREELQSWLRGLLERYATTTLAPERRARIEFVLPRSHLNEPVDRWELTRDGNLRRLGALYRVSVRPDGRSPEGSERLARRRKITARVIATGHAATEVAEWLASTTGGDAREETDRLEQADWAWLAITCPMVALAAEAVEAVVDTGAPVAVWVRGERGSDARRKVLTDVSSARPVDELPDAVWRFRELGWAGQDDIRRDLVLLWDDPTRTPPDDLTLVAPRPAGVFK</sequence>